<accession>A0ABU9N1D0</accession>
<dbReference type="InterPro" id="IPR029062">
    <property type="entry name" value="Class_I_gatase-like"/>
</dbReference>
<sequence>MAMLGSCSVSAQAAPQLLLMADDLQVCSSERLQHCNSDSRERLSKSSYKQQPVFKITDEGLERIVNMAWTEQSNIRNQAVEILTKARQHFADDIFSQQEFERYLRRSDFKLSNSETSAREFWFNLFDFEQQNFFDLLEQKQGSGKRRLKPEVDINGTRNWVTKDAFAALFNAAQSIADAKRKPRIAYVTGGSRDPYRDVEYYQALFEQLGFEAHWLAIDGAMQALSQTNDPAKCANLAEYQVSRLASFRRDILYPQLYQRQQKLCQNPEQLYELLRRSDALFIADSSPLLLYHAFYQNANQPSELLKKIQEMTAKGQLLVAAQGESVNALVGGSQNATILSGEGVQVLTEEPIIYGNAFEACRLGVDCILVTNNRKLSYLQSGVLDLFPWGTLDTQVARHGKQPRLIKAGVQSSSSMIFGLDSNSYASVERIVGEEKDDIEVQVFGEGGLWLGDLRQSQDSMSGAMQFGPFDSYFLTHEDKISMRGGVVNVELAPWKQAVNTTSAGPLVNTSTPFSRANYHKLGQMQCNTGAATAGGSSDIDSQSYELILNASGASNMRKGVLVKGGKRMGVCSFARISTQILPKAL</sequence>
<evidence type="ECO:0008006" key="3">
    <source>
        <dbReference type="Google" id="ProtNLM"/>
    </source>
</evidence>
<proteinExistence type="predicted"/>
<evidence type="ECO:0000313" key="2">
    <source>
        <dbReference type="Proteomes" id="UP001447008"/>
    </source>
</evidence>
<name>A0ABU9N1D0_9GAMM</name>
<organism evidence="1 2">
    <name type="scientific">Pseudoalteromonas qingdaonensis</name>
    <dbReference type="NCBI Taxonomy" id="3131913"/>
    <lineage>
        <taxon>Bacteria</taxon>
        <taxon>Pseudomonadati</taxon>
        <taxon>Pseudomonadota</taxon>
        <taxon>Gammaproteobacteria</taxon>
        <taxon>Alteromonadales</taxon>
        <taxon>Pseudoalteromonadaceae</taxon>
        <taxon>Pseudoalteromonas</taxon>
    </lineage>
</organism>
<keyword evidence="2" id="KW-1185">Reference proteome</keyword>
<dbReference type="Gene3D" id="3.40.50.880">
    <property type="match status" value="1"/>
</dbReference>
<evidence type="ECO:0000313" key="1">
    <source>
        <dbReference type="EMBL" id="MEM0516621.1"/>
    </source>
</evidence>
<dbReference type="RefSeq" id="WP_342680097.1">
    <property type="nucleotide sequence ID" value="NZ_JBCGCU010000023.1"/>
</dbReference>
<gene>
    <name evidence="1" type="ORF">WCN91_14550</name>
</gene>
<dbReference type="EMBL" id="JBCGCU010000023">
    <property type="protein sequence ID" value="MEM0516621.1"/>
    <property type="molecule type" value="Genomic_DNA"/>
</dbReference>
<protein>
    <recommendedName>
        <fullName evidence="3">Cyanophycinase</fullName>
    </recommendedName>
</protein>
<dbReference type="Proteomes" id="UP001447008">
    <property type="component" value="Unassembled WGS sequence"/>
</dbReference>
<reference evidence="1 2" key="1">
    <citation type="submission" date="2024-03" db="EMBL/GenBank/DDBJ databases">
        <title>Pseudoalteromonas qingdaonensis sp. nov., isolated from the intestines of marine benthic organisms.</title>
        <authorList>
            <person name="Lin X."/>
            <person name="Fang S."/>
            <person name="Hu X."/>
        </authorList>
    </citation>
    <scope>NUCLEOTIDE SEQUENCE [LARGE SCALE GENOMIC DNA]</scope>
    <source>
        <strain evidence="1 2">YIC-827</strain>
    </source>
</reference>
<comment type="caution">
    <text evidence="1">The sequence shown here is derived from an EMBL/GenBank/DDBJ whole genome shotgun (WGS) entry which is preliminary data.</text>
</comment>